<keyword evidence="3" id="KW-0539">Nucleus</keyword>
<feature type="compositionally biased region" description="Polar residues" evidence="4">
    <location>
        <begin position="1"/>
        <end position="10"/>
    </location>
</feature>
<comment type="caution">
    <text evidence="5">The sequence shown here is derived from an EMBL/GenBank/DDBJ whole genome shotgun (WGS) entry which is preliminary data.</text>
</comment>
<dbReference type="AlphaFoldDB" id="A0A0T6B1L0"/>
<feature type="region of interest" description="Disordered" evidence="4">
    <location>
        <begin position="1"/>
        <end position="42"/>
    </location>
</feature>
<dbReference type="Proteomes" id="UP000051574">
    <property type="component" value="Unassembled WGS sequence"/>
</dbReference>
<keyword evidence="6" id="KW-1185">Reference proteome</keyword>
<keyword evidence="1" id="KW-0805">Transcription regulation</keyword>
<dbReference type="GO" id="GO:0005634">
    <property type="term" value="C:nucleus"/>
    <property type="evidence" value="ECO:0007669"/>
    <property type="project" value="TreeGrafter"/>
</dbReference>
<protein>
    <submittedName>
        <fullName evidence="5">Uncharacterized protein</fullName>
    </submittedName>
</protein>
<reference evidence="5 6" key="1">
    <citation type="submission" date="2015-09" db="EMBL/GenBank/DDBJ databases">
        <title>Draft genome of the scarab beetle Oryctes borbonicus.</title>
        <authorList>
            <person name="Meyer J.M."/>
            <person name="Markov G.V."/>
            <person name="Baskaran P."/>
            <person name="Herrmann M."/>
            <person name="Sommer R.J."/>
            <person name="Roedelsperger C."/>
        </authorList>
    </citation>
    <scope>NUCLEOTIDE SEQUENCE [LARGE SCALE GENOMIC DNA]</scope>
    <source>
        <strain evidence="5">OB123</strain>
        <tissue evidence="5">Whole animal</tissue>
    </source>
</reference>
<dbReference type="EMBL" id="LJIG01016283">
    <property type="protein sequence ID" value="KRT81067.1"/>
    <property type="molecule type" value="Genomic_DNA"/>
</dbReference>
<dbReference type="OrthoDB" id="6782315at2759"/>
<gene>
    <name evidence="5" type="ORF">AMK59_6079</name>
</gene>
<dbReference type="GO" id="GO:0006355">
    <property type="term" value="P:regulation of DNA-templated transcription"/>
    <property type="evidence" value="ECO:0007669"/>
    <property type="project" value="TreeGrafter"/>
</dbReference>
<dbReference type="GO" id="GO:0003712">
    <property type="term" value="F:transcription coregulator activity"/>
    <property type="evidence" value="ECO:0007669"/>
    <property type="project" value="TreeGrafter"/>
</dbReference>
<evidence type="ECO:0000256" key="4">
    <source>
        <dbReference type="SAM" id="MobiDB-lite"/>
    </source>
</evidence>
<evidence type="ECO:0000256" key="3">
    <source>
        <dbReference type="ARBA" id="ARBA00023242"/>
    </source>
</evidence>
<accession>A0A0T6B1L0</accession>
<dbReference type="InterPro" id="IPR052435">
    <property type="entry name" value="YY1-Transcr_Regul"/>
</dbReference>
<dbReference type="PANTHER" id="PTHR16088:SF3">
    <property type="entry name" value="GON-4-LIKE PROTEIN"/>
    <property type="match status" value="1"/>
</dbReference>
<dbReference type="PANTHER" id="PTHR16088">
    <property type="entry name" value="YY1 ASSOCIATED PROTEIN-RELATED"/>
    <property type="match status" value="1"/>
</dbReference>
<evidence type="ECO:0000256" key="2">
    <source>
        <dbReference type="ARBA" id="ARBA00023163"/>
    </source>
</evidence>
<organism evidence="5 6">
    <name type="scientific">Oryctes borbonicus</name>
    <dbReference type="NCBI Taxonomy" id="1629725"/>
    <lineage>
        <taxon>Eukaryota</taxon>
        <taxon>Metazoa</taxon>
        <taxon>Ecdysozoa</taxon>
        <taxon>Arthropoda</taxon>
        <taxon>Hexapoda</taxon>
        <taxon>Insecta</taxon>
        <taxon>Pterygota</taxon>
        <taxon>Neoptera</taxon>
        <taxon>Endopterygota</taxon>
        <taxon>Coleoptera</taxon>
        <taxon>Polyphaga</taxon>
        <taxon>Scarabaeiformia</taxon>
        <taxon>Scarabaeidae</taxon>
        <taxon>Dynastinae</taxon>
        <taxon>Oryctes</taxon>
    </lineage>
</organism>
<evidence type="ECO:0000256" key="1">
    <source>
        <dbReference type="ARBA" id="ARBA00023015"/>
    </source>
</evidence>
<keyword evidence="2" id="KW-0804">Transcription</keyword>
<sequence length="177" mass="19773">MDNNASNSVTDELRSEAEDSDDGLKIVIDSPQTKRKSKAKHLELSPDDKEIIETVANDLEKTLEEKAAKANLTASNVKNIIKHVVTNEHVLALVRQVEDPESKINDLLVYEPKLTRAKAKELFPSQAVASIPWITQTKPSSEVQVLISEELQEDSSGDEYIPGDEEVHYWSALIRII</sequence>
<name>A0A0T6B1L0_9SCAR</name>
<proteinExistence type="predicted"/>
<evidence type="ECO:0000313" key="6">
    <source>
        <dbReference type="Proteomes" id="UP000051574"/>
    </source>
</evidence>
<evidence type="ECO:0000313" key="5">
    <source>
        <dbReference type="EMBL" id="KRT81067.1"/>
    </source>
</evidence>